<reference evidence="1" key="1">
    <citation type="journal article" date="2021" name="Proc. Natl. Acad. Sci. U.S.A.">
        <title>Global biogeography of chemosynthetic symbionts reveals both localized and globally distributed symbiont groups. .</title>
        <authorList>
            <person name="Osvatic J.T."/>
            <person name="Wilkins L.G.E."/>
            <person name="Leibrecht L."/>
            <person name="Leray M."/>
            <person name="Zauner S."/>
            <person name="Polzin J."/>
            <person name="Camacho Y."/>
            <person name="Gros O."/>
            <person name="van Gils J.A."/>
            <person name="Eisen J.A."/>
            <person name="Petersen J.M."/>
            <person name="Yuen B."/>
        </authorList>
    </citation>
    <scope>NUCLEOTIDE SEQUENCE</scope>
    <source>
        <strain evidence="1">MAGclacostrist064TRANS</strain>
    </source>
</reference>
<dbReference type="AlphaFoldDB" id="A0A9E4T6K2"/>
<comment type="caution">
    <text evidence="1">The sequence shown here is derived from an EMBL/GenBank/DDBJ whole genome shotgun (WGS) entry which is preliminary data.</text>
</comment>
<organism evidence="1 2">
    <name type="scientific">Candidatus Thiodiazotropha taylori</name>
    <dbReference type="NCBI Taxonomy" id="2792791"/>
    <lineage>
        <taxon>Bacteria</taxon>
        <taxon>Pseudomonadati</taxon>
        <taxon>Pseudomonadota</taxon>
        <taxon>Gammaproteobacteria</taxon>
        <taxon>Chromatiales</taxon>
        <taxon>Sedimenticolaceae</taxon>
        <taxon>Candidatus Thiodiazotropha</taxon>
    </lineage>
</organism>
<proteinExistence type="predicted"/>
<evidence type="ECO:0000313" key="2">
    <source>
        <dbReference type="Proteomes" id="UP000886667"/>
    </source>
</evidence>
<protein>
    <submittedName>
        <fullName evidence="1">Uncharacterized protein</fullName>
    </submittedName>
</protein>
<evidence type="ECO:0000313" key="1">
    <source>
        <dbReference type="EMBL" id="MCG7948064.1"/>
    </source>
</evidence>
<dbReference type="EMBL" id="JAEPCM010000606">
    <property type="protein sequence ID" value="MCG7948064.1"/>
    <property type="molecule type" value="Genomic_DNA"/>
</dbReference>
<accession>A0A9E4T6K2</accession>
<gene>
    <name evidence="1" type="ORF">JAZ07_17100</name>
</gene>
<sequence>MIVPLDDLKELMPPEIQRGQYYWKKRRKERLIMDAMHRATTPQTGWHIYQKVSRGRNSLGTWSGEECCELMLGLKEAGYLKIIGCDNDCGWLYEVNR</sequence>
<name>A0A9E4T6K2_9GAMM</name>
<dbReference type="Proteomes" id="UP000886667">
    <property type="component" value="Unassembled WGS sequence"/>
</dbReference>